<dbReference type="PROSITE" id="PS00687">
    <property type="entry name" value="ALDEHYDE_DEHYDR_GLU"/>
    <property type="match status" value="1"/>
</dbReference>
<sequence length="498" mass="53408">MAELAGESQMLIDGDMVDALSGKTFTNINPATEEAIGEIADGGIEDVDRSVTAARRAFDETNWATDKAFRKKCLEQLQSALDRHREDLRPLIVAEVGTPVALTHAVQMDSCIDDFSYDIGLIDNFEWERDLPIHEFMGMTSARKVIHEPIGVVAAITPWNFPFMLNLSKIGPALAAGNTVILKPAPDTPWSASFIGRVAAEETDIPAGVLNVVTSADKAAVGEFLVADRRVDVISFTGSSQVGRRIMAQGADTLKRVFLELGGKSANIILDDLDENSFKANVGSGAMICMHAGQGCAITTRMLLPSSRYDEGVAILEEGFANFPYGDPTDMGNLMGPLINATQRERVLGFIETGKSEGARLLAGGKRPEHLKKGYFVEPTLFVDVDPDSTIAQEEIFGPVLSVIRYEDDADAVRIANNSHYGLSGSVASASLERAMGIARQIRAGTMSVNGGLYFGPDSPFGGYKDSGIGREHGLEGFAEYLETKTVGLPADAAGLKI</sequence>
<dbReference type="FunFam" id="3.40.605.10:FF:000007">
    <property type="entry name" value="NAD/NADP-dependent betaine aldehyde dehydrogenase"/>
    <property type="match status" value="1"/>
</dbReference>
<dbReference type="InterPro" id="IPR016163">
    <property type="entry name" value="Ald_DH_C"/>
</dbReference>
<dbReference type="InterPro" id="IPR015590">
    <property type="entry name" value="Aldehyde_DH_dom"/>
</dbReference>
<evidence type="ECO:0000313" key="4">
    <source>
        <dbReference type="EMBL" id="CAB4734647.1"/>
    </source>
</evidence>
<name>A0A6J6SJ91_9ZZZZ</name>
<evidence type="ECO:0000256" key="2">
    <source>
        <dbReference type="ARBA" id="ARBA00023002"/>
    </source>
</evidence>
<dbReference type="SUPFAM" id="SSF53720">
    <property type="entry name" value="ALDH-like"/>
    <property type="match status" value="1"/>
</dbReference>
<dbReference type="Pfam" id="PF00171">
    <property type="entry name" value="Aldedh"/>
    <property type="match status" value="1"/>
</dbReference>
<dbReference type="EMBL" id="CAEZYK010000120">
    <property type="protein sequence ID" value="CAB4734647.1"/>
    <property type="molecule type" value="Genomic_DNA"/>
</dbReference>
<dbReference type="GO" id="GO:0016620">
    <property type="term" value="F:oxidoreductase activity, acting on the aldehyde or oxo group of donors, NAD or NADP as acceptor"/>
    <property type="evidence" value="ECO:0007669"/>
    <property type="project" value="InterPro"/>
</dbReference>
<dbReference type="AlphaFoldDB" id="A0A6J6SJ91"/>
<dbReference type="InterPro" id="IPR029510">
    <property type="entry name" value="Ald_DH_CS_GLU"/>
</dbReference>
<accession>A0A6J6SJ91</accession>
<dbReference type="CDD" id="cd07089">
    <property type="entry name" value="ALDH_CddD-AldA-like"/>
    <property type="match status" value="1"/>
</dbReference>
<organism evidence="4">
    <name type="scientific">freshwater metagenome</name>
    <dbReference type="NCBI Taxonomy" id="449393"/>
    <lineage>
        <taxon>unclassified sequences</taxon>
        <taxon>metagenomes</taxon>
        <taxon>ecological metagenomes</taxon>
    </lineage>
</organism>
<reference evidence="4" key="1">
    <citation type="submission" date="2020-05" db="EMBL/GenBank/DDBJ databases">
        <authorList>
            <person name="Chiriac C."/>
            <person name="Salcher M."/>
            <person name="Ghai R."/>
            <person name="Kavagutti S V."/>
        </authorList>
    </citation>
    <scope>NUCLEOTIDE SEQUENCE</scope>
</reference>
<dbReference type="PANTHER" id="PTHR42804:SF1">
    <property type="entry name" value="ALDEHYDE DEHYDROGENASE-RELATED"/>
    <property type="match status" value="1"/>
</dbReference>
<evidence type="ECO:0000259" key="3">
    <source>
        <dbReference type="Pfam" id="PF00171"/>
    </source>
</evidence>
<keyword evidence="2" id="KW-0560">Oxidoreductase</keyword>
<comment type="similarity">
    <text evidence="1">Belongs to the aldehyde dehydrogenase family.</text>
</comment>
<evidence type="ECO:0000256" key="1">
    <source>
        <dbReference type="ARBA" id="ARBA00009986"/>
    </source>
</evidence>
<protein>
    <submittedName>
        <fullName evidence="4">Unannotated protein</fullName>
    </submittedName>
</protein>
<dbReference type="Gene3D" id="3.40.309.10">
    <property type="entry name" value="Aldehyde Dehydrogenase, Chain A, domain 2"/>
    <property type="match status" value="1"/>
</dbReference>
<dbReference type="Gene3D" id="3.40.605.10">
    <property type="entry name" value="Aldehyde Dehydrogenase, Chain A, domain 1"/>
    <property type="match status" value="1"/>
</dbReference>
<dbReference type="PANTHER" id="PTHR42804">
    <property type="entry name" value="ALDEHYDE DEHYDROGENASE"/>
    <property type="match status" value="1"/>
</dbReference>
<dbReference type="InterPro" id="IPR016162">
    <property type="entry name" value="Ald_DH_N"/>
</dbReference>
<feature type="domain" description="Aldehyde dehydrogenase" evidence="3">
    <location>
        <begin position="21"/>
        <end position="487"/>
    </location>
</feature>
<gene>
    <name evidence="4" type="ORF">UFOPK2683_01503</name>
</gene>
<proteinExistence type="inferred from homology"/>
<dbReference type="InterPro" id="IPR016161">
    <property type="entry name" value="Ald_DH/histidinol_DH"/>
</dbReference>